<evidence type="ECO:0000256" key="1">
    <source>
        <dbReference type="ARBA" id="ARBA00022723"/>
    </source>
</evidence>
<feature type="compositionally biased region" description="Polar residues" evidence="6">
    <location>
        <begin position="835"/>
        <end position="845"/>
    </location>
</feature>
<feature type="region of interest" description="Disordered" evidence="6">
    <location>
        <begin position="47"/>
        <end position="113"/>
    </location>
</feature>
<dbReference type="KEGG" id="gtr:GLOTRDRAFT_135433"/>
<keyword evidence="4 5" id="KW-0440">LIM domain</keyword>
<name>S7S4H6_GLOTA</name>
<feature type="compositionally biased region" description="Basic and acidic residues" evidence="6">
    <location>
        <begin position="267"/>
        <end position="279"/>
    </location>
</feature>
<evidence type="ECO:0000256" key="3">
    <source>
        <dbReference type="ARBA" id="ARBA00022833"/>
    </source>
</evidence>
<dbReference type="STRING" id="670483.S7S4H6"/>
<proteinExistence type="predicted"/>
<dbReference type="Gene3D" id="2.10.110.10">
    <property type="entry name" value="Cysteine Rich Protein"/>
    <property type="match status" value="3"/>
</dbReference>
<keyword evidence="2" id="KW-0677">Repeat</keyword>
<feature type="region of interest" description="Disordered" evidence="6">
    <location>
        <begin position="261"/>
        <end position="336"/>
    </location>
</feature>
<evidence type="ECO:0000256" key="2">
    <source>
        <dbReference type="ARBA" id="ARBA00022737"/>
    </source>
</evidence>
<dbReference type="Pfam" id="PF00412">
    <property type="entry name" value="LIM"/>
    <property type="match status" value="1"/>
</dbReference>
<accession>S7S4H6</accession>
<evidence type="ECO:0000313" key="8">
    <source>
        <dbReference type="EMBL" id="EPQ60819.1"/>
    </source>
</evidence>
<dbReference type="GO" id="GO:0046872">
    <property type="term" value="F:metal ion binding"/>
    <property type="evidence" value="ECO:0007669"/>
    <property type="project" value="UniProtKB-KW"/>
</dbReference>
<dbReference type="GO" id="GO:0030695">
    <property type="term" value="F:GTPase regulator activity"/>
    <property type="evidence" value="ECO:0007669"/>
    <property type="project" value="UniProtKB-ARBA"/>
</dbReference>
<feature type="domain" description="LIM zinc-binding" evidence="7">
    <location>
        <begin position="567"/>
        <end position="644"/>
    </location>
</feature>
<protein>
    <recommendedName>
        <fullName evidence="7">LIM zinc-binding domain-containing protein</fullName>
    </recommendedName>
</protein>
<feature type="compositionally biased region" description="Polar residues" evidence="6">
    <location>
        <begin position="95"/>
        <end position="113"/>
    </location>
</feature>
<keyword evidence="9" id="KW-1185">Reference proteome</keyword>
<dbReference type="PROSITE" id="PS50023">
    <property type="entry name" value="LIM_DOMAIN_2"/>
    <property type="match status" value="2"/>
</dbReference>
<dbReference type="CDD" id="cd08368">
    <property type="entry name" value="LIM"/>
    <property type="match status" value="1"/>
</dbReference>
<dbReference type="eggNOG" id="ENOG502S54T">
    <property type="taxonomic scope" value="Eukaryota"/>
</dbReference>
<dbReference type="RefSeq" id="XP_007861138.1">
    <property type="nucleotide sequence ID" value="XM_007862947.1"/>
</dbReference>
<dbReference type="AlphaFoldDB" id="S7S4H6"/>
<dbReference type="PROSITE" id="PS00478">
    <property type="entry name" value="LIM_DOMAIN_1"/>
    <property type="match status" value="1"/>
</dbReference>
<evidence type="ECO:0000256" key="5">
    <source>
        <dbReference type="PROSITE-ProRule" id="PRU00125"/>
    </source>
</evidence>
<feature type="domain" description="LIM zinc-binding" evidence="7">
    <location>
        <begin position="194"/>
        <end position="258"/>
    </location>
</feature>
<feature type="region of interest" description="Disordered" evidence="6">
    <location>
        <begin position="830"/>
        <end position="854"/>
    </location>
</feature>
<feature type="compositionally biased region" description="Low complexity" evidence="6">
    <location>
        <begin position="471"/>
        <end position="481"/>
    </location>
</feature>
<dbReference type="PANTHER" id="PTHR24205">
    <property type="entry name" value="FOUR AND A HALF LIM DOMAINS PROTEIN"/>
    <property type="match status" value="1"/>
</dbReference>
<feature type="compositionally biased region" description="Polar residues" evidence="6">
    <location>
        <begin position="369"/>
        <end position="378"/>
    </location>
</feature>
<evidence type="ECO:0000259" key="7">
    <source>
        <dbReference type="PROSITE" id="PS50023"/>
    </source>
</evidence>
<feature type="compositionally biased region" description="Low complexity" evidence="6">
    <location>
        <begin position="389"/>
        <end position="409"/>
    </location>
</feature>
<dbReference type="OrthoDB" id="1112565at2759"/>
<feature type="region of interest" description="Disordered" evidence="6">
    <location>
        <begin position="364"/>
        <end position="553"/>
    </location>
</feature>
<dbReference type="GeneID" id="19303319"/>
<dbReference type="SMART" id="SM00132">
    <property type="entry name" value="LIM"/>
    <property type="match status" value="2"/>
</dbReference>
<organism evidence="8 9">
    <name type="scientific">Gloeophyllum trabeum (strain ATCC 11539 / FP-39264 / Madison 617)</name>
    <name type="common">Brown rot fungus</name>
    <dbReference type="NCBI Taxonomy" id="670483"/>
    <lineage>
        <taxon>Eukaryota</taxon>
        <taxon>Fungi</taxon>
        <taxon>Dikarya</taxon>
        <taxon>Basidiomycota</taxon>
        <taxon>Agaricomycotina</taxon>
        <taxon>Agaricomycetes</taxon>
        <taxon>Gloeophyllales</taxon>
        <taxon>Gloeophyllaceae</taxon>
        <taxon>Gloeophyllum</taxon>
    </lineage>
</organism>
<evidence type="ECO:0000256" key="4">
    <source>
        <dbReference type="ARBA" id="ARBA00023038"/>
    </source>
</evidence>
<evidence type="ECO:0000256" key="6">
    <source>
        <dbReference type="SAM" id="MobiDB-lite"/>
    </source>
</evidence>
<evidence type="ECO:0000313" key="9">
    <source>
        <dbReference type="Proteomes" id="UP000030669"/>
    </source>
</evidence>
<dbReference type="EMBL" id="KB469296">
    <property type="protein sequence ID" value="EPQ60819.1"/>
    <property type="molecule type" value="Genomic_DNA"/>
</dbReference>
<dbReference type="InterPro" id="IPR001781">
    <property type="entry name" value="Znf_LIM"/>
</dbReference>
<dbReference type="Proteomes" id="UP000030669">
    <property type="component" value="Unassembled WGS sequence"/>
</dbReference>
<feature type="compositionally biased region" description="Basic and acidic residues" evidence="6">
    <location>
        <begin position="307"/>
        <end position="320"/>
    </location>
</feature>
<feature type="compositionally biased region" description="Polar residues" evidence="6">
    <location>
        <begin position="420"/>
        <end position="434"/>
    </location>
</feature>
<dbReference type="GO" id="GO:0005634">
    <property type="term" value="C:nucleus"/>
    <property type="evidence" value="ECO:0007669"/>
    <property type="project" value="TreeGrafter"/>
</dbReference>
<dbReference type="GO" id="GO:0003712">
    <property type="term" value="F:transcription coregulator activity"/>
    <property type="evidence" value="ECO:0007669"/>
    <property type="project" value="TreeGrafter"/>
</dbReference>
<dbReference type="HOGENOM" id="CLU_003767_0_0_1"/>
<reference evidence="8 9" key="1">
    <citation type="journal article" date="2012" name="Science">
        <title>The Paleozoic origin of enzymatic lignin decomposition reconstructed from 31 fungal genomes.</title>
        <authorList>
            <person name="Floudas D."/>
            <person name="Binder M."/>
            <person name="Riley R."/>
            <person name="Barry K."/>
            <person name="Blanchette R.A."/>
            <person name="Henrissat B."/>
            <person name="Martinez A.T."/>
            <person name="Otillar R."/>
            <person name="Spatafora J.W."/>
            <person name="Yadav J.S."/>
            <person name="Aerts A."/>
            <person name="Benoit I."/>
            <person name="Boyd A."/>
            <person name="Carlson A."/>
            <person name="Copeland A."/>
            <person name="Coutinho P.M."/>
            <person name="de Vries R.P."/>
            <person name="Ferreira P."/>
            <person name="Findley K."/>
            <person name="Foster B."/>
            <person name="Gaskell J."/>
            <person name="Glotzer D."/>
            <person name="Gorecki P."/>
            <person name="Heitman J."/>
            <person name="Hesse C."/>
            <person name="Hori C."/>
            <person name="Igarashi K."/>
            <person name="Jurgens J.A."/>
            <person name="Kallen N."/>
            <person name="Kersten P."/>
            <person name="Kohler A."/>
            <person name="Kuees U."/>
            <person name="Kumar T.K.A."/>
            <person name="Kuo A."/>
            <person name="LaButti K."/>
            <person name="Larrondo L.F."/>
            <person name="Lindquist E."/>
            <person name="Ling A."/>
            <person name="Lombard V."/>
            <person name="Lucas S."/>
            <person name="Lundell T."/>
            <person name="Martin R."/>
            <person name="McLaughlin D.J."/>
            <person name="Morgenstern I."/>
            <person name="Morin E."/>
            <person name="Murat C."/>
            <person name="Nagy L.G."/>
            <person name="Nolan M."/>
            <person name="Ohm R.A."/>
            <person name="Patyshakuliyeva A."/>
            <person name="Rokas A."/>
            <person name="Ruiz-Duenas F.J."/>
            <person name="Sabat G."/>
            <person name="Salamov A."/>
            <person name="Samejima M."/>
            <person name="Schmutz J."/>
            <person name="Slot J.C."/>
            <person name="St John F."/>
            <person name="Stenlid J."/>
            <person name="Sun H."/>
            <person name="Sun S."/>
            <person name="Syed K."/>
            <person name="Tsang A."/>
            <person name="Wiebenga A."/>
            <person name="Young D."/>
            <person name="Pisabarro A."/>
            <person name="Eastwood D.C."/>
            <person name="Martin F."/>
            <person name="Cullen D."/>
            <person name="Grigoriev I.V."/>
            <person name="Hibbett D.S."/>
        </authorList>
    </citation>
    <scope>NUCLEOTIDE SEQUENCE [LARGE SCALE GENOMIC DNA]</scope>
    <source>
        <strain evidence="8 9">ATCC 11539</strain>
    </source>
</reference>
<gene>
    <name evidence="8" type="ORF">GLOTRDRAFT_135433</name>
</gene>
<keyword evidence="1 5" id="KW-0479">Metal-binding</keyword>
<dbReference type="PANTHER" id="PTHR24205:SF16">
    <property type="entry name" value="GH01042P-RELATED"/>
    <property type="match status" value="1"/>
</dbReference>
<sequence>MGFCRRCGDIVSGQRCKCGGTAVAATVQWNQLGANEDDRWSKTYVAKETPPVRPAPPTSTIQPTHTGGGSSRFPKPKSKSTSVPLSSRVADHIATATTSRPPSPLKRSTTLEDSPSFSAAEEGILQCPDTGGLSKAYGSVLQPKETLAQFACHICSTPFPPDATIYPDPSSPTIGAGTRFLCRPCFTVNGGSKGDCAACGRAVLILKSEGGFVENSGRLWHKRCFRCEGCFKNIGDRPMVDLLGRPSCADCFDSCLKRANKGSPQRFPRESDSPGDKRNNLGGTFGAKSREGSPALEELEQRLGILRSRESSPAVEERPRTQSIGAKSPLCRDSPGLLSSRYSTSIRECSPLLDRAGLKTFSDLDGTESELSTPSQPLQRRFKTPEPQARYSTPTRSRTSSPASSKPTAEAIEEMKNRFLRTSLSSPQTPGLNDSTSSTVKLSSSPPSGGLGEESPTLRRHSSRLPRASGSLRTRLSSSSLTRDREKDAEGVVIPRTPDLMSDNSDDVTSVRSSGPCTPPSLSPPLSRDDLFTPKSGLNDGITTTRTPELKSSPAPVTIPTFIPSTAKCAKCKLSLFDTHGGKYVTVPEEPSSTGIPPKTYHTDCFTCKICGGPFQEKDGGQAVFVRAQGGACHVDCAPPEKVTVKTMSSRIPTSSASASRATTATYTVPTKFDRPPTTAPASTVAFPRWGSTSACPGCQKCVSPMEKGVVPGPQGSRWHATCLVCGGKDVKRRSVRQEDRKPGCGKRLDSAAKTDGDGGVWCRECLLLLPSPLRSPDSPTRSPLVSQPTGSFWSGRSIVPQTTGTTTLARQFTGLSGGGDAALTRQLTGGGLSPTRQLSSSPTKQLGAATSGKFPRPKSVIGLRTAKSVDEGRGMFLVRQMTGGRM</sequence>
<dbReference type="OMA" id="PQGSKWH"/>
<feature type="compositionally biased region" description="Low complexity" evidence="6">
    <location>
        <begin position="435"/>
        <end position="448"/>
    </location>
</feature>
<keyword evidence="3 5" id="KW-0862">Zinc</keyword>